<evidence type="ECO:0000256" key="3">
    <source>
        <dbReference type="PIRSR" id="PIRSR606225-1"/>
    </source>
</evidence>
<comment type="similarity">
    <text evidence="1 5">Belongs to the pseudouridine synthase RluA family.</text>
</comment>
<accession>A0A0K1P8B3</accession>
<evidence type="ECO:0000256" key="1">
    <source>
        <dbReference type="ARBA" id="ARBA00010876"/>
    </source>
</evidence>
<dbReference type="CDD" id="cd02869">
    <property type="entry name" value="PseudoU_synth_RluA_like"/>
    <property type="match status" value="1"/>
</dbReference>
<dbReference type="InterPro" id="IPR006145">
    <property type="entry name" value="PsdUridine_synth_RsuA/RluA"/>
</dbReference>
<dbReference type="EMBL" id="CP012332">
    <property type="protein sequence ID" value="AKU89763.1"/>
    <property type="molecule type" value="Genomic_DNA"/>
</dbReference>
<dbReference type="SUPFAM" id="SSF55174">
    <property type="entry name" value="Alpha-L RNA-binding motif"/>
    <property type="match status" value="1"/>
</dbReference>
<dbReference type="SMART" id="SM00363">
    <property type="entry name" value="S4"/>
    <property type="match status" value="1"/>
</dbReference>
<evidence type="ECO:0000313" key="8">
    <source>
        <dbReference type="Proteomes" id="UP000055590"/>
    </source>
</evidence>
<dbReference type="InterPro" id="IPR050188">
    <property type="entry name" value="RluA_PseudoU_synthase"/>
</dbReference>
<proteinExistence type="inferred from homology"/>
<dbReference type="EC" id="5.4.99.-" evidence="5"/>
<gene>
    <name evidence="7" type="ORF">AKJ08_0150</name>
</gene>
<dbReference type="KEGG" id="vin:AKJ08_0150"/>
<dbReference type="AlphaFoldDB" id="A0A0K1P8B3"/>
<dbReference type="RefSeq" id="WP_050724308.1">
    <property type="nucleotide sequence ID" value="NZ_CP012332.1"/>
</dbReference>
<organism evidence="7 8">
    <name type="scientific">Vulgatibacter incomptus</name>
    <dbReference type="NCBI Taxonomy" id="1391653"/>
    <lineage>
        <taxon>Bacteria</taxon>
        <taxon>Pseudomonadati</taxon>
        <taxon>Myxococcota</taxon>
        <taxon>Myxococcia</taxon>
        <taxon>Myxococcales</taxon>
        <taxon>Cystobacterineae</taxon>
        <taxon>Vulgatibacteraceae</taxon>
        <taxon>Vulgatibacter</taxon>
    </lineage>
</organism>
<keyword evidence="4" id="KW-0694">RNA-binding</keyword>
<dbReference type="NCBIfam" id="TIGR00005">
    <property type="entry name" value="rluA_subfam"/>
    <property type="match status" value="1"/>
</dbReference>
<dbReference type="GO" id="GO:0000455">
    <property type="term" value="P:enzyme-directed rRNA pseudouridine synthesis"/>
    <property type="evidence" value="ECO:0007669"/>
    <property type="project" value="TreeGrafter"/>
</dbReference>
<dbReference type="STRING" id="1391653.AKJ08_0150"/>
<evidence type="ECO:0000256" key="2">
    <source>
        <dbReference type="ARBA" id="ARBA00023235"/>
    </source>
</evidence>
<dbReference type="Pfam" id="PF00849">
    <property type="entry name" value="PseudoU_synth_2"/>
    <property type="match status" value="1"/>
</dbReference>
<dbReference type="InterPro" id="IPR002942">
    <property type="entry name" value="S4_RNA-bd"/>
</dbReference>
<dbReference type="GO" id="GO:0120159">
    <property type="term" value="F:rRNA pseudouridine synthase activity"/>
    <property type="evidence" value="ECO:0007669"/>
    <property type="project" value="UniProtKB-ARBA"/>
</dbReference>
<feature type="active site" evidence="3">
    <location>
        <position position="138"/>
    </location>
</feature>
<reference evidence="7 8" key="1">
    <citation type="submission" date="2015-08" db="EMBL/GenBank/DDBJ databases">
        <authorList>
            <person name="Babu N.S."/>
            <person name="Beckwith C.J."/>
            <person name="Beseler K.G."/>
            <person name="Brison A."/>
            <person name="Carone J.V."/>
            <person name="Caskin T.P."/>
            <person name="Diamond M."/>
            <person name="Durham M.E."/>
            <person name="Foxe J.M."/>
            <person name="Go M."/>
            <person name="Henderson B.A."/>
            <person name="Jones I.B."/>
            <person name="McGettigan J.A."/>
            <person name="Micheletti S.J."/>
            <person name="Nasrallah M.E."/>
            <person name="Ortiz D."/>
            <person name="Piller C.R."/>
            <person name="Privatt S.R."/>
            <person name="Schneider S.L."/>
            <person name="Sharp S."/>
            <person name="Smith T.C."/>
            <person name="Stanton J.D."/>
            <person name="Ullery H.E."/>
            <person name="Wilson R.J."/>
            <person name="Serrano M.G."/>
            <person name="Buck G."/>
            <person name="Lee V."/>
            <person name="Wang Y."/>
            <person name="Carvalho R."/>
            <person name="Voegtly L."/>
            <person name="Shi R."/>
            <person name="Duckworth R."/>
            <person name="Johnson A."/>
            <person name="Loviza R."/>
            <person name="Walstead R."/>
            <person name="Shah Z."/>
            <person name="Kiflezghi M."/>
            <person name="Wade K."/>
            <person name="Ball S.L."/>
            <person name="Bradley K.W."/>
            <person name="Asai D.J."/>
            <person name="Bowman C.A."/>
            <person name="Russell D.A."/>
            <person name="Pope W.H."/>
            <person name="Jacobs-Sera D."/>
            <person name="Hendrix R.W."/>
            <person name="Hatfull G.F."/>
        </authorList>
    </citation>
    <scope>NUCLEOTIDE SEQUENCE [LARGE SCALE GENOMIC DNA]</scope>
    <source>
        <strain evidence="7 8">DSM 27710</strain>
    </source>
</reference>
<evidence type="ECO:0000256" key="4">
    <source>
        <dbReference type="PROSITE-ProRule" id="PRU00182"/>
    </source>
</evidence>
<evidence type="ECO:0000259" key="6">
    <source>
        <dbReference type="SMART" id="SM00363"/>
    </source>
</evidence>
<dbReference type="Gene3D" id="3.30.2350.10">
    <property type="entry name" value="Pseudouridine synthase"/>
    <property type="match status" value="1"/>
</dbReference>
<dbReference type="PANTHER" id="PTHR21600:SF44">
    <property type="entry name" value="RIBOSOMAL LARGE SUBUNIT PSEUDOURIDINE SYNTHASE D"/>
    <property type="match status" value="1"/>
</dbReference>
<comment type="catalytic activity">
    <reaction evidence="5">
        <text>a uridine in RNA = a pseudouridine in RNA</text>
        <dbReference type="Rhea" id="RHEA:48348"/>
        <dbReference type="Rhea" id="RHEA-COMP:12068"/>
        <dbReference type="Rhea" id="RHEA-COMP:12069"/>
        <dbReference type="ChEBI" id="CHEBI:65314"/>
        <dbReference type="ChEBI" id="CHEBI:65315"/>
    </reaction>
</comment>
<name>A0A0K1P8B3_9BACT</name>
<dbReference type="GO" id="GO:0003723">
    <property type="term" value="F:RNA binding"/>
    <property type="evidence" value="ECO:0007669"/>
    <property type="project" value="UniProtKB-KW"/>
</dbReference>
<dbReference type="Proteomes" id="UP000055590">
    <property type="component" value="Chromosome"/>
</dbReference>
<dbReference type="SUPFAM" id="SSF55120">
    <property type="entry name" value="Pseudouridine synthase"/>
    <property type="match status" value="1"/>
</dbReference>
<evidence type="ECO:0000256" key="5">
    <source>
        <dbReference type="RuleBase" id="RU362028"/>
    </source>
</evidence>
<dbReference type="InterPro" id="IPR006225">
    <property type="entry name" value="PsdUridine_synth_RluC/D"/>
</dbReference>
<dbReference type="InterPro" id="IPR020103">
    <property type="entry name" value="PsdUridine_synth_cat_dom_sf"/>
</dbReference>
<dbReference type="InterPro" id="IPR036986">
    <property type="entry name" value="S4_RNA-bd_sf"/>
</dbReference>
<dbReference type="PROSITE" id="PS50889">
    <property type="entry name" value="S4"/>
    <property type="match status" value="1"/>
</dbReference>
<comment type="function">
    <text evidence="5">Responsible for synthesis of pseudouridine from uracil.</text>
</comment>
<dbReference type="PANTHER" id="PTHR21600">
    <property type="entry name" value="MITOCHONDRIAL RNA PSEUDOURIDINE SYNTHASE"/>
    <property type="match status" value="1"/>
</dbReference>
<keyword evidence="2 5" id="KW-0413">Isomerase</keyword>
<feature type="domain" description="RNA-binding S4" evidence="6">
    <location>
        <begin position="17"/>
        <end position="78"/>
    </location>
</feature>
<evidence type="ECO:0000313" key="7">
    <source>
        <dbReference type="EMBL" id="AKU89763.1"/>
    </source>
</evidence>
<dbReference type="Pfam" id="PF01479">
    <property type="entry name" value="S4"/>
    <property type="match status" value="1"/>
</dbReference>
<dbReference type="InterPro" id="IPR006224">
    <property type="entry name" value="PsdUridine_synth_RluA-like_CS"/>
</dbReference>
<sequence>MDEFVDHRLEVSAEAAGRLDRFVASSLGRSRRFAMDAIERGLVAVDGRRARKGDLVRTGQQVSVRVPRLELVPQPELPLEVVYEDASVVVVSKPSGVPTHPLRAGERGTLANALAGRWPECASASRDPREGGVAHRLDTPTSGLVVAARDRASWESLRRQFSERTVRKEYLALASGRLSGPVMVDTPIAGQGRMRAVEDEGLVESGEAREAHTRVVVERAFDRWTLVRCVITTGVMHQIRVHLAHLGCPVAGDDRYGGPSPEGLERLFLHSAALGFDHPVTGERLEFESPLPSDLAACLANLAG</sequence>
<dbReference type="PROSITE" id="PS01129">
    <property type="entry name" value="PSI_RLU"/>
    <property type="match status" value="1"/>
</dbReference>
<protein>
    <recommendedName>
        <fullName evidence="5">Pseudouridine synthase</fullName>
        <ecNumber evidence="5">5.4.99.-</ecNumber>
    </recommendedName>
</protein>
<dbReference type="CDD" id="cd00165">
    <property type="entry name" value="S4"/>
    <property type="match status" value="1"/>
</dbReference>
<dbReference type="Gene3D" id="3.10.290.10">
    <property type="entry name" value="RNA-binding S4 domain"/>
    <property type="match status" value="1"/>
</dbReference>
<keyword evidence="8" id="KW-1185">Reference proteome</keyword>